<proteinExistence type="predicted"/>
<dbReference type="GeneID" id="107956286"/>
<evidence type="ECO:0000259" key="1">
    <source>
        <dbReference type="Pfam" id="PF25597"/>
    </source>
</evidence>
<dbReference type="PANTHER" id="PTHR15503">
    <property type="entry name" value="LDOC1 RELATED"/>
    <property type="match status" value="1"/>
</dbReference>
<dbReference type="Pfam" id="PF25597">
    <property type="entry name" value="SH3_retrovirus"/>
    <property type="match status" value="1"/>
</dbReference>
<organism evidence="2 3">
    <name type="scientific">Gossypium hirsutum</name>
    <name type="common">Upland cotton</name>
    <name type="synonym">Gossypium mexicanum</name>
    <dbReference type="NCBI Taxonomy" id="3635"/>
    <lineage>
        <taxon>Eukaryota</taxon>
        <taxon>Viridiplantae</taxon>
        <taxon>Streptophyta</taxon>
        <taxon>Embryophyta</taxon>
        <taxon>Tracheophyta</taxon>
        <taxon>Spermatophyta</taxon>
        <taxon>Magnoliopsida</taxon>
        <taxon>eudicotyledons</taxon>
        <taxon>Gunneridae</taxon>
        <taxon>Pentapetalae</taxon>
        <taxon>rosids</taxon>
        <taxon>malvids</taxon>
        <taxon>Malvales</taxon>
        <taxon>Malvaceae</taxon>
        <taxon>Malvoideae</taxon>
        <taxon>Gossypium</taxon>
    </lineage>
</organism>
<sequence>MELPFGEFDLILGIDWLVEYWVNLDCASKRVTLRSDEGCEIIMIGEHQDYLSNVISTLVAEKLVRKGYEAYLAFVSDSGSAKLFIKDIRIVRDFPDVFPEELLGVPPDRKIEFGNELLPGTALVSIAPYHMASKKLIKLKAQLQEILDRGFIRSSVYSWGALVLFVKKKDGTMRMCVNYCQLNKLTKNKYTHPMIDDLFDQFCGASIFSKIDLRSGYHYETDVEAVNVAVYLQNRLPTKAMKEKTLFEAWFGCKPSVSHLKIFCCICYVHIPTIKTDKLDKKAQPGIFMGYSNNNKSYRFSDLSSNKAFASKDVMFDEDTT</sequence>
<name>A0A1U8PB04_GOSHI</name>
<dbReference type="RefSeq" id="XP_016747483.1">
    <property type="nucleotide sequence ID" value="XM_016891994.1"/>
</dbReference>
<dbReference type="SUPFAM" id="SSF56672">
    <property type="entry name" value="DNA/RNA polymerases"/>
    <property type="match status" value="1"/>
</dbReference>
<dbReference type="Gene3D" id="3.30.70.270">
    <property type="match status" value="1"/>
</dbReference>
<reference evidence="3" key="2">
    <citation type="submission" date="2025-08" db="UniProtKB">
        <authorList>
            <consortium name="RefSeq"/>
        </authorList>
    </citation>
    <scope>IDENTIFICATION</scope>
</reference>
<dbReference type="Pfam" id="PF08284">
    <property type="entry name" value="RVP_2"/>
    <property type="match status" value="1"/>
</dbReference>
<dbReference type="InterPro" id="IPR032567">
    <property type="entry name" value="RTL1-rel"/>
</dbReference>
<dbReference type="InterPro" id="IPR043502">
    <property type="entry name" value="DNA/RNA_pol_sf"/>
</dbReference>
<dbReference type="KEGG" id="ghi:107956286"/>
<protein>
    <recommendedName>
        <fullName evidence="1">Retroviral polymerase SH3-like domain-containing protein</fullName>
    </recommendedName>
</protein>
<dbReference type="PaxDb" id="3635-A0A1U8PB04"/>
<gene>
    <name evidence="3" type="primary">LOC107956286</name>
</gene>
<dbReference type="PANTHER" id="PTHR15503:SF45">
    <property type="entry name" value="RNA-DIRECTED DNA POLYMERASE HOMOLOG"/>
    <property type="match status" value="1"/>
</dbReference>
<dbReference type="AlphaFoldDB" id="A0A1U8PB04"/>
<accession>A0A1U8PB04</accession>
<dbReference type="Proteomes" id="UP000818029">
    <property type="component" value="Chromosome D04"/>
</dbReference>
<evidence type="ECO:0000313" key="3">
    <source>
        <dbReference type="RefSeq" id="XP_016747483.1"/>
    </source>
</evidence>
<reference evidence="2" key="1">
    <citation type="journal article" date="2020" name="Nat. Genet.">
        <title>Genomic diversifications of five Gossypium allopolyploid species and their impact on cotton improvement.</title>
        <authorList>
            <person name="Chen Z.J."/>
            <person name="Sreedasyam A."/>
            <person name="Ando A."/>
            <person name="Song Q."/>
            <person name="De Santiago L.M."/>
            <person name="Hulse-Kemp A.M."/>
            <person name="Ding M."/>
            <person name="Ye W."/>
            <person name="Kirkbride R.C."/>
            <person name="Jenkins J."/>
            <person name="Plott C."/>
            <person name="Lovell J."/>
            <person name="Lin Y.M."/>
            <person name="Vaughn R."/>
            <person name="Liu B."/>
            <person name="Simpson S."/>
            <person name="Scheffler B.E."/>
            <person name="Wen L."/>
            <person name="Saski C.A."/>
            <person name="Grover C.E."/>
            <person name="Hu G."/>
            <person name="Conover J.L."/>
            <person name="Carlson J.W."/>
            <person name="Shu S."/>
            <person name="Boston L.B."/>
            <person name="Williams M."/>
            <person name="Peterson D.G."/>
            <person name="McGee K."/>
            <person name="Jones D.C."/>
            <person name="Wendel J.F."/>
            <person name="Stelly D.M."/>
            <person name="Grimwood J."/>
            <person name="Schmutz J."/>
        </authorList>
    </citation>
    <scope>NUCLEOTIDE SEQUENCE [LARGE SCALE GENOMIC DNA]</scope>
    <source>
        <strain evidence="2">cv. TM-1</strain>
    </source>
</reference>
<feature type="domain" description="Retroviral polymerase SH3-like" evidence="1">
    <location>
        <begin position="265"/>
        <end position="320"/>
    </location>
</feature>
<dbReference type="InterPro" id="IPR057670">
    <property type="entry name" value="SH3_retrovirus"/>
</dbReference>
<evidence type="ECO:0000313" key="2">
    <source>
        <dbReference type="Proteomes" id="UP000818029"/>
    </source>
</evidence>
<dbReference type="OrthoDB" id="1749844at2759"/>
<dbReference type="InterPro" id="IPR043128">
    <property type="entry name" value="Rev_trsase/Diguanyl_cyclase"/>
</dbReference>
<keyword evidence="2" id="KW-1185">Reference proteome</keyword>
<dbReference type="Gene3D" id="3.10.10.10">
    <property type="entry name" value="HIV Type 1 Reverse Transcriptase, subunit A, domain 1"/>
    <property type="match status" value="1"/>
</dbReference>